<evidence type="ECO:0000313" key="2">
    <source>
        <dbReference type="EMBL" id="MQL83075.1"/>
    </source>
</evidence>
<dbReference type="AlphaFoldDB" id="A0A843UHV6"/>
<sequence length="374" mass="40256">MAELDCAELSLPSEFLAEDMLLEKTKSEKTDGGGRGEGDGASCFPSEFPYDWAYVWDVNSPGEPVAGMEKSNEERIGGLSRQMAHYFHQEDEKVGSFSVSGDDRRATLVALSAAAYSSAFNREASHVLSLLPSPPSTPLGKHKCDAGYQFYAAANKQQKQDGGGLLCRPEGKPFSPFAAGLTKNTTTGYYARPSLIQHKDAVAHIHQLKRQQLAELQVAAAWRRHNRAKSGGGLAVGGPARPPGSPRIPSWTPPPQQAGSGMRAVFLGPGSRRETCGTGVFLPRRVGTPTEPRKKPALSTVLLPARVMQALNLNLDELGPAQPRSSGGFVLQHGEDAMLARSSAVMSQTGSFRPQPLHAGHHHHDVCLPSEWTY</sequence>
<dbReference type="Proteomes" id="UP000652761">
    <property type="component" value="Unassembled WGS sequence"/>
</dbReference>
<name>A0A843UHV6_COLES</name>
<accession>A0A843UHV6</accession>
<dbReference type="PANTHER" id="PTHR33356:SF5">
    <property type="entry name" value="TIP41-LIKE PROTEIN"/>
    <property type="match status" value="1"/>
</dbReference>
<comment type="caution">
    <text evidence="2">The sequence shown here is derived from an EMBL/GenBank/DDBJ whole genome shotgun (WGS) entry which is preliminary data.</text>
</comment>
<feature type="region of interest" description="Disordered" evidence="1">
    <location>
        <begin position="22"/>
        <end position="41"/>
    </location>
</feature>
<keyword evidence="3" id="KW-1185">Reference proteome</keyword>
<evidence type="ECO:0000256" key="1">
    <source>
        <dbReference type="SAM" id="MobiDB-lite"/>
    </source>
</evidence>
<dbReference type="PANTHER" id="PTHR33356">
    <property type="entry name" value="TIP41-LIKE PROTEIN"/>
    <property type="match status" value="1"/>
</dbReference>
<gene>
    <name evidence="2" type="ORF">Taro_015559</name>
</gene>
<proteinExistence type="predicted"/>
<dbReference type="OrthoDB" id="747893at2759"/>
<evidence type="ECO:0000313" key="3">
    <source>
        <dbReference type="Proteomes" id="UP000652761"/>
    </source>
</evidence>
<reference evidence="2" key="1">
    <citation type="submission" date="2017-07" db="EMBL/GenBank/DDBJ databases">
        <title>Taro Niue Genome Assembly and Annotation.</title>
        <authorList>
            <person name="Atibalentja N."/>
            <person name="Keating K."/>
            <person name="Fields C.J."/>
        </authorList>
    </citation>
    <scope>NUCLEOTIDE SEQUENCE</scope>
    <source>
        <strain evidence="2">Niue_2</strain>
        <tissue evidence="2">Leaf</tissue>
    </source>
</reference>
<organism evidence="2 3">
    <name type="scientific">Colocasia esculenta</name>
    <name type="common">Wild taro</name>
    <name type="synonym">Arum esculentum</name>
    <dbReference type="NCBI Taxonomy" id="4460"/>
    <lineage>
        <taxon>Eukaryota</taxon>
        <taxon>Viridiplantae</taxon>
        <taxon>Streptophyta</taxon>
        <taxon>Embryophyta</taxon>
        <taxon>Tracheophyta</taxon>
        <taxon>Spermatophyta</taxon>
        <taxon>Magnoliopsida</taxon>
        <taxon>Liliopsida</taxon>
        <taxon>Araceae</taxon>
        <taxon>Aroideae</taxon>
        <taxon>Colocasieae</taxon>
        <taxon>Colocasia</taxon>
    </lineage>
</organism>
<protein>
    <submittedName>
        <fullName evidence="2">Uncharacterized protein</fullName>
    </submittedName>
</protein>
<dbReference type="EMBL" id="NMUH01000672">
    <property type="protein sequence ID" value="MQL83075.1"/>
    <property type="molecule type" value="Genomic_DNA"/>
</dbReference>
<feature type="compositionally biased region" description="Basic and acidic residues" evidence="1">
    <location>
        <begin position="22"/>
        <end position="38"/>
    </location>
</feature>